<dbReference type="InterPro" id="IPR043136">
    <property type="entry name" value="B30.2/SPRY_sf"/>
</dbReference>
<dbReference type="SUPFAM" id="SSF49899">
    <property type="entry name" value="Concanavalin A-like lectins/glucanases"/>
    <property type="match status" value="1"/>
</dbReference>
<dbReference type="Pfam" id="PF25600">
    <property type="entry name" value="TRIM_CC"/>
    <property type="match status" value="1"/>
</dbReference>
<dbReference type="RefSeq" id="XP_028275592.1">
    <property type="nucleotide sequence ID" value="XM_028419791.1"/>
</dbReference>
<dbReference type="InterPro" id="IPR003879">
    <property type="entry name" value="Butyrophylin_SPRY"/>
</dbReference>
<dbReference type="Gene3D" id="3.30.160.60">
    <property type="entry name" value="Classic Zinc Finger"/>
    <property type="match status" value="1"/>
</dbReference>
<dbReference type="SMART" id="SM00449">
    <property type="entry name" value="SPRY"/>
    <property type="match status" value="1"/>
</dbReference>
<dbReference type="InterPro" id="IPR006574">
    <property type="entry name" value="PRY"/>
</dbReference>
<evidence type="ECO:0000256" key="3">
    <source>
        <dbReference type="ARBA" id="ARBA00022771"/>
    </source>
</evidence>
<dbReference type="CDD" id="cd13733">
    <property type="entry name" value="SPRY_PRY_C-I_1"/>
    <property type="match status" value="1"/>
</dbReference>
<dbReference type="InterPro" id="IPR027370">
    <property type="entry name" value="Znf-RING_euk"/>
</dbReference>
<accession>A0A6P7JFC0</accession>
<dbReference type="CDD" id="cd19769">
    <property type="entry name" value="Bbox2_TRIM16-like"/>
    <property type="match status" value="1"/>
</dbReference>
<dbReference type="InterPro" id="IPR058030">
    <property type="entry name" value="TRIM8/14/16/25/29/45/65_CC"/>
</dbReference>
<dbReference type="GO" id="GO:0045087">
    <property type="term" value="P:innate immune response"/>
    <property type="evidence" value="ECO:0007669"/>
    <property type="project" value="UniProtKB-KW"/>
</dbReference>
<protein>
    <submittedName>
        <fullName evidence="12">E3 ubiquitin-protein ligase TRIM39-like</fullName>
    </submittedName>
</protein>
<evidence type="ECO:0000256" key="6">
    <source>
        <dbReference type="PROSITE-ProRule" id="PRU00024"/>
    </source>
</evidence>
<feature type="domain" description="B30.2/SPRY" evidence="10">
    <location>
        <begin position="366"/>
        <end position="578"/>
    </location>
</feature>
<dbReference type="InterPro" id="IPR017907">
    <property type="entry name" value="Znf_RING_CS"/>
</dbReference>
<dbReference type="Gene3D" id="2.60.120.920">
    <property type="match status" value="1"/>
</dbReference>
<dbReference type="PANTHER" id="PTHR25465">
    <property type="entry name" value="B-BOX DOMAIN CONTAINING"/>
    <property type="match status" value="1"/>
</dbReference>
<name>A0A6P7JFC0_9TELE</name>
<dbReference type="OrthoDB" id="6270329at2759"/>
<dbReference type="PROSITE" id="PS50188">
    <property type="entry name" value="B302_SPRY"/>
    <property type="match status" value="1"/>
</dbReference>
<dbReference type="InParanoid" id="A0A6P7JFC0"/>
<dbReference type="InterPro" id="IPR003877">
    <property type="entry name" value="SPRY_dom"/>
</dbReference>
<dbReference type="PANTHER" id="PTHR25465:SF32">
    <property type="entry name" value="BLOODTHIRSTY-RELATED GENE FAMILY, MEMBER 16 ISOFORM X1-RELATED"/>
    <property type="match status" value="1"/>
</dbReference>
<dbReference type="PRINTS" id="PR01407">
    <property type="entry name" value="BUTYPHLNCDUF"/>
</dbReference>
<dbReference type="InterPro" id="IPR051051">
    <property type="entry name" value="E3_ubiq-ligase_TRIM/RNF"/>
</dbReference>
<dbReference type="SMART" id="SM00589">
    <property type="entry name" value="PRY"/>
    <property type="match status" value="1"/>
</dbReference>
<evidence type="ECO:0000313" key="11">
    <source>
        <dbReference type="Proteomes" id="UP000515145"/>
    </source>
</evidence>
<feature type="coiled-coil region" evidence="7">
    <location>
        <begin position="216"/>
        <end position="269"/>
    </location>
</feature>
<evidence type="ECO:0000256" key="1">
    <source>
        <dbReference type="ARBA" id="ARBA00022588"/>
    </source>
</evidence>
<dbReference type="PROSITE" id="PS50119">
    <property type="entry name" value="ZF_BBOX"/>
    <property type="match status" value="1"/>
</dbReference>
<dbReference type="SMART" id="SM00184">
    <property type="entry name" value="RING"/>
    <property type="match status" value="1"/>
</dbReference>
<keyword evidence="2" id="KW-0479">Metal-binding</keyword>
<keyword evidence="5" id="KW-0391">Immunity</keyword>
<dbReference type="Pfam" id="PF00622">
    <property type="entry name" value="SPRY"/>
    <property type="match status" value="1"/>
</dbReference>
<dbReference type="SUPFAM" id="SSF57845">
    <property type="entry name" value="B-box zinc-binding domain"/>
    <property type="match status" value="1"/>
</dbReference>
<dbReference type="GeneID" id="114444900"/>
<evidence type="ECO:0000256" key="2">
    <source>
        <dbReference type="ARBA" id="ARBA00022723"/>
    </source>
</evidence>
<keyword evidence="11" id="KW-1185">Reference proteome</keyword>
<keyword evidence="7" id="KW-0175">Coiled coil</keyword>
<organism evidence="11 12">
    <name type="scientific">Parambassis ranga</name>
    <name type="common">Indian glassy fish</name>
    <dbReference type="NCBI Taxonomy" id="210632"/>
    <lineage>
        <taxon>Eukaryota</taxon>
        <taxon>Metazoa</taxon>
        <taxon>Chordata</taxon>
        <taxon>Craniata</taxon>
        <taxon>Vertebrata</taxon>
        <taxon>Euteleostomi</taxon>
        <taxon>Actinopterygii</taxon>
        <taxon>Neopterygii</taxon>
        <taxon>Teleostei</taxon>
        <taxon>Neoteleostei</taxon>
        <taxon>Acanthomorphata</taxon>
        <taxon>Ovalentaria</taxon>
        <taxon>Ambassidae</taxon>
        <taxon>Parambassis</taxon>
    </lineage>
</organism>
<evidence type="ECO:0000313" key="12">
    <source>
        <dbReference type="RefSeq" id="XP_028275592.1"/>
    </source>
</evidence>
<evidence type="ECO:0000256" key="7">
    <source>
        <dbReference type="SAM" id="Coils"/>
    </source>
</evidence>
<dbReference type="Gene3D" id="4.10.830.40">
    <property type="match status" value="1"/>
</dbReference>
<dbReference type="SUPFAM" id="SSF57850">
    <property type="entry name" value="RING/U-box"/>
    <property type="match status" value="1"/>
</dbReference>
<dbReference type="Pfam" id="PF13445">
    <property type="entry name" value="zf-RING_UBOX"/>
    <property type="match status" value="1"/>
</dbReference>
<dbReference type="PROSITE" id="PS50089">
    <property type="entry name" value="ZF_RING_2"/>
    <property type="match status" value="1"/>
</dbReference>
<dbReference type="Pfam" id="PF13765">
    <property type="entry name" value="PRY"/>
    <property type="match status" value="1"/>
</dbReference>
<evidence type="ECO:0000259" key="10">
    <source>
        <dbReference type="PROSITE" id="PS50188"/>
    </source>
</evidence>
<dbReference type="InterPro" id="IPR001841">
    <property type="entry name" value="Znf_RING"/>
</dbReference>
<dbReference type="GO" id="GO:0005737">
    <property type="term" value="C:cytoplasm"/>
    <property type="evidence" value="ECO:0007669"/>
    <property type="project" value="UniProtKB-ARBA"/>
</dbReference>
<dbReference type="InterPro" id="IPR013083">
    <property type="entry name" value="Znf_RING/FYVE/PHD"/>
</dbReference>
<evidence type="ECO:0000256" key="5">
    <source>
        <dbReference type="ARBA" id="ARBA00022859"/>
    </source>
</evidence>
<dbReference type="GO" id="GO:0008270">
    <property type="term" value="F:zinc ion binding"/>
    <property type="evidence" value="ECO:0007669"/>
    <property type="project" value="UniProtKB-KW"/>
</dbReference>
<dbReference type="FunFam" id="2.60.120.920:FF:000004">
    <property type="entry name" value="Butyrophilin subfamily 1 member A1"/>
    <property type="match status" value="1"/>
</dbReference>
<gene>
    <name evidence="12" type="primary">LOC114444900</name>
</gene>
<dbReference type="InterPro" id="IPR013320">
    <property type="entry name" value="ConA-like_dom_sf"/>
</dbReference>
<feature type="domain" description="B box-type" evidence="9">
    <location>
        <begin position="147"/>
        <end position="187"/>
    </location>
</feature>
<dbReference type="SMART" id="SM00336">
    <property type="entry name" value="BBOX"/>
    <property type="match status" value="1"/>
</dbReference>
<dbReference type="Proteomes" id="UP000515145">
    <property type="component" value="Chromosome 13"/>
</dbReference>
<feature type="domain" description="RING-type" evidence="8">
    <location>
        <begin position="17"/>
        <end position="56"/>
    </location>
</feature>
<keyword evidence="4" id="KW-0862">Zinc</keyword>
<evidence type="ECO:0000259" key="9">
    <source>
        <dbReference type="PROSITE" id="PS50119"/>
    </source>
</evidence>
<dbReference type="InterPro" id="IPR000315">
    <property type="entry name" value="Znf_B-box"/>
</dbReference>
<sequence>MMAWTGSTSLSEERFQCSICLDVFTEPVTTPCGHNYCKQCITGYWSLSEVSHCPLCMETFHGTPQLRVNTEFKDILELLKSMRASGGDSSPPAQPCDVLCDLCSGTRSKAVKSCLVCLASYCSTHLEPHHAAQALKWHKLINPVTSLEDRACRKHNKLKEFFCREDQSCVCSVCINDSHTTHNTVALEEVVRERKTKLKCMKMKVNQHLSQKSARVQKVQNLVKRSRLEVEKTKSETVKSVSALVASIESRKESLLEGLEEKQRAAEEQADALIGPLQQEIDQNHEMIAELEELLTSEDDFRLLRDLPPVPSTSDSKPFTATTQIFLHAQMVRSSLARMKEALDEQMESVMGEFSLSDKEETLEEQTENVFDDELGKIQQQYATKVTLDPHTAHPALIVSEDRKRVRDGGSKRKVPDTSTRFDCLHYVLGSEGFSSGRVYYEVSVKGQPVWEVGVTRESISKRGVDLSLSPENGCWTLGLYSVQCQANADPPVVLPLSQQPQKVGVFVDYEGGLVSFYNVDTRSLMYSFTKCAFTSSTDTSTPPQSTQTWCRVYTGSRARTRIYPIFRPSSAPLQITP</sequence>
<evidence type="ECO:0000256" key="4">
    <source>
        <dbReference type="ARBA" id="ARBA00022833"/>
    </source>
</evidence>
<proteinExistence type="predicted"/>
<dbReference type="Gene3D" id="3.30.40.10">
    <property type="entry name" value="Zinc/RING finger domain, C3HC4 (zinc finger)"/>
    <property type="match status" value="1"/>
</dbReference>
<dbReference type="PROSITE" id="PS00518">
    <property type="entry name" value="ZF_RING_1"/>
    <property type="match status" value="1"/>
</dbReference>
<keyword evidence="1" id="KW-0399">Innate immunity</keyword>
<keyword evidence="3 6" id="KW-0863">Zinc-finger</keyword>
<dbReference type="InterPro" id="IPR001870">
    <property type="entry name" value="B30.2/SPRY"/>
</dbReference>
<dbReference type="Pfam" id="PF00643">
    <property type="entry name" value="zf-B_box"/>
    <property type="match status" value="1"/>
</dbReference>
<reference evidence="12" key="1">
    <citation type="submission" date="2025-08" db="UniProtKB">
        <authorList>
            <consortium name="RefSeq"/>
        </authorList>
    </citation>
    <scope>IDENTIFICATION</scope>
</reference>
<evidence type="ECO:0000259" key="8">
    <source>
        <dbReference type="PROSITE" id="PS50089"/>
    </source>
</evidence>
<dbReference type="AlphaFoldDB" id="A0A6P7JFC0"/>